<dbReference type="InterPro" id="IPR001375">
    <property type="entry name" value="Peptidase_S9_cat"/>
</dbReference>
<dbReference type="PANTHER" id="PTHR42776">
    <property type="entry name" value="SERINE PEPTIDASE S9 FAMILY MEMBER"/>
    <property type="match status" value="1"/>
</dbReference>
<feature type="transmembrane region" description="Helical" evidence="2">
    <location>
        <begin position="12"/>
        <end position="30"/>
    </location>
</feature>
<keyword evidence="2" id="KW-0472">Membrane</keyword>
<name>A0ABT4WEU3_9FLAO</name>
<evidence type="ECO:0000313" key="4">
    <source>
        <dbReference type="EMBL" id="MDA6071073.1"/>
    </source>
</evidence>
<comment type="caution">
    <text evidence="4">The sequence shown here is derived from an EMBL/GenBank/DDBJ whole genome shotgun (WGS) entry which is preliminary data.</text>
</comment>
<sequence length="891" mass="101842">MKPINQKEIHLPLSLAVVLALLFIFILPLVTCPLKGQVVQKKQLDFKDFNSLGELQLHKATPDTRWSSFSMHYKNGIDTLFLRSTSNKKEYFFPSGTNPDFLANTNFLYQKNAALHLVNLHTGAKQTIEHVLSYACSISFGQLIVLTKQNSPARKTLLILNKDGVIIQRIARAEQFKISPCSRKVVFTTMENGSYSLGIIELTNPITPHWILRKSSYSFKMLTWEKTARALCFIGSEASGSNKNSLFYYITKSKALFCMDPEKQIGFPPGHLLDSLGQYPLNISQDLKRVFFGLLKKTDPDPSFKKSNFGPEVELWNGNDKLIYPMQQRMGDFNKKTYLAVWTPFKEELAQISNQALPGVMLAGEQQYAVLSNPQSYEPQLEYSGPRDFYILDLNTGKKEVLLQNKAITPTEPMPGSSPGGKYITYSKQNDCWIYDLKSKTHLNITQSLRASLPDSLRDLHQDSYFRVAGWTPYDKQILLYDTYDIWIITPDGNSYRRITHGREKKIHFRIFESPLSDDLSNYEGWTHRTFNADKGLLLEAKGDDGKAGYFKWEAAIGEKPIVYKEAYTSELFVSQDQKSFIYREEQFNISPRIVLQKGKTSHVFFQSNPHQAQYNWGQSTLIAYQNLKGSKLQALLYYPVNYDPKKKYPMIVNVYEKQSSERYKYINPTLENEAGYNPTVLTNQGYFVLCPDIVSEKQNEGPSALDCTVAATKEIIARGLVYPDKIGIIGHSFGGFETCYIITHTSLYAAAVAGAAITDISSYYYTINWDTGRPTMNYFQSGQLKMERPPYEIPDIYDRNSPIVHAPKVTTPLLSYAGKKDNHVDWHQSVEFYLALRILGKKNVMLLYPQEAHTILDPQSQTDLTQRISQWFAYYLKDEKHADWIEKGTM</sequence>
<dbReference type="RefSeq" id="WP_271336889.1">
    <property type="nucleotide sequence ID" value="NZ_JAMZNK010000028.1"/>
</dbReference>
<dbReference type="EMBL" id="JAMZNK010000028">
    <property type="protein sequence ID" value="MDA6071073.1"/>
    <property type="molecule type" value="Genomic_DNA"/>
</dbReference>
<proteinExistence type="predicted"/>
<dbReference type="PANTHER" id="PTHR42776:SF27">
    <property type="entry name" value="DIPEPTIDYL PEPTIDASE FAMILY MEMBER 6"/>
    <property type="match status" value="1"/>
</dbReference>
<keyword evidence="1" id="KW-0378">Hydrolase</keyword>
<evidence type="ECO:0000259" key="3">
    <source>
        <dbReference type="Pfam" id="PF00326"/>
    </source>
</evidence>
<dbReference type="Gene3D" id="3.40.50.1820">
    <property type="entry name" value="alpha/beta hydrolase"/>
    <property type="match status" value="1"/>
</dbReference>
<dbReference type="InterPro" id="IPR011042">
    <property type="entry name" value="6-blade_b-propeller_TolB-like"/>
</dbReference>
<feature type="domain" description="Peptidase S9 prolyl oligopeptidase catalytic" evidence="3">
    <location>
        <begin position="709"/>
        <end position="879"/>
    </location>
</feature>
<keyword evidence="2" id="KW-1133">Transmembrane helix</keyword>
<dbReference type="Gene3D" id="2.120.10.30">
    <property type="entry name" value="TolB, C-terminal domain"/>
    <property type="match status" value="1"/>
</dbReference>
<keyword evidence="2" id="KW-0812">Transmembrane</keyword>
<dbReference type="SUPFAM" id="SSF53474">
    <property type="entry name" value="alpha/beta-Hydrolases"/>
    <property type="match status" value="1"/>
</dbReference>
<evidence type="ECO:0000256" key="1">
    <source>
        <dbReference type="ARBA" id="ARBA00022801"/>
    </source>
</evidence>
<evidence type="ECO:0000313" key="5">
    <source>
        <dbReference type="Proteomes" id="UP001212170"/>
    </source>
</evidence>
<protein>
    <submittedName>
        <fullName evidence="4">Prolyl oligopeptidase family serine peptidase</fullName>
    </submittedName>
</protein>
<dbReference type="Pfam" id="PF00326">
    <property type="entry name" value="Peptidase_S9"/>
    <property type="match status" value="1"/>
</dbReference>
<reference evidence="4 5" key="1">
    <citation type="journal article" date="2023" name="Chemosphere">
        <title>Whole genome analysis of Flavobacterium aziz-sancarii sp. nov., isolated from Ardley Island (Antarctica), revealed a rich resistome and bioremediation potential.</title>
        <authorList>
            <person name="Otur C."/>
            <person name="Okay S."/>
            <person name="Kurt-Kizildogan A."/>
        </authorList>
    </citation>
    <scope>NUCLEOTIDE SEQUENCE [LARGE SCALE GENOMIC DNA]</scope>
    <source>
        <strain evidence="4 5">AC</strain>
    </source>
</reference>
<dbReference type="InterPro" id="IPR029058">
    <property type="entry name" value="AB_hydrolase_fold"/>
</dbReference>
<organism evidence="4 5">
    <name type="scientific">Flavobacterium azizsancarii</name>
    <dbReference type="NCBI Taxonomy" id="2961580"/>
    <lineage>
        <taxon>Bacteria</taxon>
        <taxon>Pseudomonadati</taxon>
        <taxon>Bacteroidota</taxon>
        <taxon>Flavobacteriia</taxon>
        <taxon>Flavobacteriales</taxon>
        <taxon>Flavobacteriaceae</taxon>
        <taxon>Flavobacterium</taxon>
    </lineage>
</organism>
<accession>A0ABT4WEU3</accession>
<keyword evidence="5" id="KW-1185">Reference proteome</keyword>
<evidence type="ECO:0000256" key="2">
    <source>
        <dbReference type="SAM" id="Phobius"/>
    </source>
</evidence>
<dbReference type="SUPFAM" id="SSF82171">
    <property type="entry name" value="DPP6 N-terminal domain-like"/>
    <property type="match status" value="1"/>
</dbReference>
<gene>
    <name evidence="4" type="ORF">NJT12_15770</name>
</gene>
<dbReference type="Proteomes" id="UP001212170">
    <property type="component" value="Unassembled WGS sequence"/>
</dbReference>